<proteinExistence type="inferred from homology"/>
<feature type="compositionally biased region" description="Basic and acidic residues" evidence="10">
    <location>
        <begin position="24"/>
        <end position="33"/>
    </location>
</feature>
<feature type="active site" evidence="9">
    <location>
        <position position="204"/>
    </location>
</feature>
<reference evidence="12 13" key="1">
    <citation type="journal article" date="2011" name="J. Bacteriol.">
        <title>Complete genome sequence of Polymorphum gilvum SL003B-26A1T, a crude oil-degrading bacterium from oil-polluted saline soil.</title>
        <authorList>
            <person name="Li S.G."/>
            <person name="Tang Y.Q."/>
            <person name="Nie Y."/>
            <person name="Cai M."/>
            <person name="Wu X.L."/>
        </authorList>
    </citation>
    <scope>NUCLEOTIDE SEQUENCE [LARGE SCALE GENOMIC DNA]</scope>
    <source>
        <strain evidence="13">LMG 25793 / CGMCC 1.9160 / SL003B-26A1</strain>
    </source>
</reference>
<dbReference type="AlphaFoldDB" id="F2J2A2"/>
<dbReference type="CDD" id="cd00351">
    <property type="entry name" value="TS_Pyrimidine_HMase"/>
    <property type="match status" value="1"/>
</dbReference>
<evidence type="ECO:0000313" key="12">
    <source>
        <dbReference type="EMBL" id="ADZ69798.1"/>
    </source>
</evidence>
<dbReference type="NCBIfam" id="NF002499">
    <property type="entry name" value="PRK01827.1-5"/>
    <property type="match status" value="1"/>
</dbReference>
<dbReference type="UniPathway" id="UPA00575"/>
<accession>F2J2A2</accession>
<protein>
    <recommendedName>
        <fullName evidence="2 8">Thymidylate synthase</fullName>
        <shortName evidence="8">TS</shortName>
        <shortName evidence="8">TSase</shortName>
        <ecNumber evidence="2 8">2.1.1.45</ecNumber>
    </recommendedName>
</protein>
<dbReference type="HOGENOM" id="CLU_021669_0_2_5"/>
<gene>
    <name evidence="8 12" type="primary">thyA</name>
    <name evidence="12" type="ordered locus">SL003B_1370</name>
</gene>
<dbReference type="EC" id="2.1.1.45" evidence="2 8"/>
<dbReference type="InterPro" id="IPR036926">
    <property type="entry name" value="Thymidate_synth/dCMP_Mease_sf"/>
</dbReference>
<feature type="binding site" evidence="8">
    <location>
        <position position="227"/>
    </location>
    <ligand>
        <name>(6R)-5,10-methylene-5,6,7,8-tetrahydrofolate</name>
        <dbReference type="ChEBI" id="CHEBI:15636"/>
    </ligand>
</feature>
<dbReference type="FunFam" id="3.30.572.10:FF:000001">
    <property type="entry name" value="Thymidylate synthase"/>
    <property type="match status" value="1"/>
</dbReference>
<dbReference type="HAMAP" id="MF_00008">
    <property type="entry name" value="Thymidy_synth_bact"/>
    <property type="match status" value="1"/>
</dbReference>
<keyword evidence="5 8" id="KW-0808">Transferase</keyword>
<comment type="catalytic activity">
    <reaction evidence="7 8">
        <text>dUMP + (6R)-5,10-methylene-5,6,7,8-tetrahydrofolate = 7,8-dihydrofolate + dTMP</text>
        <dbReference type="Rhea" id="RHEA:12104"/>
        <dbReference type="ChEBI" id="CHEBI:15636"/>
        <dbReference type="ChEBI" id="CHEBI:57451"/>
        <dbReference type="ChEBI" id="CHEBI:63528"/>
        <dbReference type="ChEBI" id="CHEBI:246422"/>
        <dbReference type="EC" id="2.1.1.45"/>
    </reaction>
</comment>
<feature type="binding site" description="in other chain" evidence="8">
    <location>
        <position position="75"/>
    </location>
    <ligand>
        <name>dUMP</name>
        <dbReference type="ChEBI" id="CHEBI:246422"/>
        <note>ligand shared between dimeric partners</note>
    </ligand>
</feature>
<organism evidence="12 13">
    <name type="scientific">Polymorphum gilvum (strain LMG 25793 / CGMCC 1.9160 / SL003B-26A1)</name>
    <dbReference type="NCBI Taxonomy" id="991905"/>
    <lineage>
        <taxon>Bacteria</taxon>
        <taxon>Pseudomonadati</taxon>
        <taxon>Pseudomonadota</taxon>
        <taxon>Alphaproteobacteria</taxon>
        <taxon>Rhodobacterales</taxon>
        <taxon>Paracoccaceae</taxon>
        <taxon>Polymorphum</taxon>
    </lineage>
</organism>
<keyword evidence="13" id="KW-1185">Reference proteome</keyword>
<evidence type="ECO:0000256" key="1">
    <source>
        <dbReference type="ARBA" id="ARBA00011738"/>
    </source>
</evidence>
<feature type="binding site" evidence="8">
    <location>
        <begin position="184"/>
        <end position="185"/>
    </location>
    <ligand>
        <name>dUMP</name>
        <dbReference type="ChEBI" id="CHEBI:246422"/>
        <note>ligand shared between dimeric partners</note>
    </ligand>
</feature>
<evidence type="ECO:0000256" key="7">
    <source>
        <dbReference type="ARBA" id="ARBA00047344"/>
    </source>
</evidence>
<feature type="binding site" description="in other chain" evidence="8">
    <location>
        <begin position="224"/>
        <end position="227"/>
    </location>
    <ligand>
        <name>dUMP</name>
        <dbReference type="ChEBI" id="CHEBI:246422"/>
        <note>ligand shared between dimeric partners</note>
    </ligand>
</feature>
<dbReference type="PATRIC" id="fig|991905.3.peg.1409"/>
<dbReference type="InterPro" id="IPR045097">
    <property type="entry name" value="Thymidate_synth/dCMP_Mease"/>
</dbReference>
<dbReference type="PRINTS" id="PR00108">
    <property type="entry name" value="THYMDSNTHASE"/>
</dbReference>
<evidence type="ECO:0000313" key="13">
    <source>
        <dbReference type="Proteomes" id="UP000008130"/>
    </source>
</evidence>
<comment type="function">
    <text evidence="8">Catalyzes the reductive methylation of 2'-deoxyuridine-5'-monophosphate (dUMP) to 2'-deoxythymidine-5'-monophosphate (dTMP) while utilizing 5,10-methylenetetrahydrofolate (mTHF) as the methyl donor and reductant in the reaction, yielding dihydrofolate (DHF) as a by-product. This enzymatic reaction provides an intracellular de novo source of dTMP, an essential precursor for DNA biosynthesis.</text>
</comment>
<dbReference type="InterPro" id="IPR023451">
    <property type="entry name" value="Thymidate_synth/dCMP_Mease_dom"/>
</dbReference>
<evidence type="ECO:0000256" key="9">
    <source>
        <dbReference type="PROSITE-ProRule" id="PRU10016"/>
    </source>
</evidence>
<keyword evidence="4 8" id="KW-0489">Methyltransferase</keyword>
<dbReference type="Proteomes" id="UP000008130">
    <property type="component" value="Chromosome"/>
</dbReference>
<feature type="binding site" description="in other chain" evidence="8">
    <location>
        <position position="235"/>
    </location>
    <ligand>
        <name>dUMP</name>
        <dbReference type="ChEBI" id="CHEBI:246422"/>
        <note>ligand shared between dimeric partners</note>
    </ligand>
</feature>
<feature type="region of interest" description="Disordered" evidence="10">
    <location>
        <begin position="1"/>
        <end position="53"/>
    </location>
</feature>
<dbReference type="Pfam" id="PF00303">
    <property type="entry name" value="Thymidylat_synt"/>
    <property type="match status" value="1"/>
</dbReference>
<comment type="subunit">
    <text evidence="1 8">Homodimer.</text>
</comment>
<feature type="binding site" evidence="8">
    <location>
        <position position="321"/>
    </location>
    <ligand>
        <name>(6R)-5,10-methylene-5,6,7,8-tetrahydrofolate</name>
        <dbReference type="ChEBI" id="CHEBI:15636"/>
    </ligand>
</feature>
<feature type="binding site" evidence="8">
    <location>
        <position position="105"/>
    </location>
    <ligand>
        <name>(6R)-5,10-methylene-5,6,7,8-tetrahydrofolate</name>
        <dbReference type="ChEBI" id="CHEBI:15636"/>
    </ligand>
</feature>
<dbReference type="GO" id="GO:0005829">
    <property type="term" value="C:cytosol"/>
    <property type="evidence" value="ECO:0007669"/>
    <property type="project" value="TreeGrafter"/>
</dbReference>
<evidence type="ECO:0000259" key="11">
    <source>
        <dbReference type="Pfam" id="PF00303"/>
    </source>
</evidence>
<sequence>MERMPAGGPATVERPSGRLAGGEWNRHPVRPDGSRIPTGHPDRASSTTSERDDVVQQYLDLMQKILDEGTDRGDRTGTGTRSIFGHQMRFDLAAGFPLVTTKKLHLKSIIHELLWFLAGDTNIGYLNRHGVKIWDDWADEHGELGPVYGAQWRSWPAPTPEDGGRTIDQIATVLRMIRETPESRRLIVSAWNPALVDAMALPPCHALFQFYVAEGRLSCQLYQRSADVFLGVPFNIASYALLTMMVAQVTGLKPGHFVHTFGDAHLYANHFAQAREQLTREPRPLPTMTLNPAVTDLFAFTYEDFTLSGYDPHPHIKAPIAV</sequence>
<dbReference type="NCBIfam" id="NF002497">
    <property type="entry name" value="PRK01827.1-3"/>
    <property type="match status" value="1"/>
</dbReference>
<comment type="subcellular location">
    <subcellularLocation>
        <location evidence="8">Cytoplasm</location>
    </subcellularLocation>
</comment>
<feature type="domain" description="Thymidylate synthase/dCMP hydroxymethylase" evidence="11">
    <location>
        <begin position="56"/>
        <end position="322"/>
    </location>
</feature>
<dbReference type="SUPFAM" id="SSF55831">
    <property type="entry name" value="Thymidylate synthase/dCMP hydroxymethylase"/>
    <property type="match status" value="1"/>
</dbReference>
<dbReference type="GO" id="GO:0006235">
    <property type="term" value="P:dTTP biosynthetic process"/>
    <property type="evidence" value="ECO:0007669"/>
    <property type="project" value="UniProtKB-UniRule"/>
</dbReference>
<evidence type="ECO:0000256" key="4">
    <source>
        <dbReference type="ARBA" id="ARBA00022603"/>
    </source>
</evidence>
<evidence type="ECO:0000256" key="3">
    <source>
        <dbReference type="ARBA" id="ARBA00022490"/>
    </source>
</evidence>
<evidence type="ECO:0000256" key="2">
    <source>
        <dbReference type="ARBA" id="ARBA00011947"/>
    </source>
</evidence>
<dbReference type="STRING" id="991905.SL003B_1370"/>
<dbReference type="NCBIfam" id="TIGR03284">
    <property type="entry name" value="thym_sym"/>
    <property type="match status" value="2"/>
</dbReference>
<dbReference type="PANTHER" id="PTHR11548">
    <property type="entry name" value="THYMIDYLATE SYNTHASE 1"/>
    <property type="match status" value="1"/>
</dbReference>
<dbReference type="eggNOG" id="COG0207">
    <property type="taxonomic scope" value="Bacteria"/>
</dbReference>
<dbReference type="InterPro" id="IPR000398">
    <property type="entry name" value="Thymidylate_synthase"/>
</dbReference>
<dbReference type="GO" id="GO:0032259">
    <property type="term" value="P:methylation"/>
    <property type="evidence" value="ECO:0007669"/>
    <property type="project" value="UniProtKB-KW"/>
</dbReference>
<feature type="active site" description="Nucleophile" evidence="8">
    <location>
        <position position="204"/>
    </location>
</feature>
<dbReference type="GO" id="GO:0004799">
    <property type="term" value="F:thymidylate synthase activity"/>
    <property type="evidence" value="ECO:0007669"/>
    <property type="project" value="UniProtKB-UniRule"/>
</dbReference>
<dbReference type="PROSITE" id="PS00091">
    <property type="entry name" value="THYMIDYLATE_SYNTHASE"/>
    <property type="match status" value="1"/>
</dbReference>
<keyword evidence="3 8" id="KW-0963">Cytoplasm</keyword>
<evidence type="ECO:0000256" key="8">
    <source>
        <dbReference type="HAMAP-Rule" id="MF_00008"/>
    </source>
</evidence>
<dbReference type="GO" id="GO:0006231">
    <property type="term" value="P:dTMP biosynthetic process"/>
    <property type="evidence" value="ECO:0007669"/>
    <property type="project" value="UniProtKB-UniRule"/>
</dbReference>
<evidence type="ECO:0000256" key="10">
    <source>
        <dbReference type="SAM" id="MobiDB-lite"/>
    </source>
</evidence>
<evidence type="ECO:0000256" key="6">
    <source>
        <dbReference type="ARBA" id="ARBA00022727"/>
    </source>
</evidence>
<comment type="pathway">
    <text evidence="8">Pyrimidine metabolism; dTTP biosynthesis.</text>
</comment>
<name>F2J2A2_POLGS</name>
<dbReference type="Gene3D" id="3.30.572.10">
    <property type="entry name" value="Thymidylate synthase/dCMP hydroxymethylase domain"/>
    <property type="match status" value="1"/>
</dbReference>
<comment type="similarity">
    <text evidence="8">Belongs to the thymidylate synthase family. Bacterial-type ThyA subfamily.</text>
</comment>
<dbReference type="PANTHER" id="PTHR11548:SF9">
    <property type="entry name" value="THYMIDYLATE SYNTHASE"/>
    <property type="match status" value="1"/>
</dbReference>
<dbReference type="EMBL" id="CP002568">
    <property type="protein sequence ID" value="ADZ69798.1"/>
    <property type="molecule type" value="Genomic_DNA"/>
</dbReference>
<feature type="binding site" description="in other chain" evidence="8">
    <location>
        <begin position="265"/>
        <end position="267"/>
    </location>
    <ligand>
        <name>dUMP</name>
        <dbReference type="ChEBI" id="CHEBI:246422"/>
        <note>ligand shared between dimeric partners</note>
    </ligand>
</feature>
<dbReference type="InterPro" id="IPR020940">
    <property type="entry name" value="Thymidylate_synthase_AS"/>
</dbReference>
<evidence type="ECO:0000256" key="5">
    <source>
        <dbReference type="ARBA" id="ARBA00022679"/>
    </source>
</evidence>
<keyword evidence="6 8" id="KW-0545">Nucleotide biosynthesis</keyword>
<dbReference type="KEGG" id="pgv:SL003B_1370"/>